<sequence length="33" mass="3893">MRRGTAVDWTSRGKALFQCELRERYQIEANSGY</sequence>
<comment type="caution">
    <text evidence="1">The sequence shown here is derived from an EMBL/GenBank/DDBJ whole genome shotgun (WGS) entry which is preliminary data.</text>
</comment>
<evidence type="ECO:0000313" key="1">
    <source>
        <dbReference type="EMBL" id="CAI0544122.1"/>
    </source>
</evidence>
<name>A0AAV0QJ06_9ROSI</name>
<proteinExistence type="predicted"/>
<dbReference type="AlphaFoldDB" id="A0AAV0QJ06"/>
<reference evidence="1" key="1">
    <citation type="submission" date="2022-08" db="EMBL/GenBank/DDBJ databases">
        <authorList>
            <person name="Gutierrez-Valencia J."/>
        </authorList>
    </citation>
    <scope>NUCLEOTIDE SEQUENCE</scope>
</reference>
<gene>
    <name evidence="1" type="ORF">LITE_LOCUS43072</name>
</gene>
<dbReference type="EMBL" id="CAMGYJ010000009">
    <property type="protein sequence ID" value="CAI0544122.1"/>
    <property type="molecule type" value="Genomic_DNA"/>
</dbReference>
<accession>A0AAV0QJ06</accession>
<protein>
    <submittedName>
        <fullName evidence="1">Uncharacterized protein</fullName>
    </submittedName>
</protein>
<keyword evidence="2" id="KW-1185">Reference proteome</keyword>
<evidence type="ECO:0000313" key="2">
    <source>
        <dbReference type="Proteomes" id="UP001154282"/>
    </source>
</evidence>
<organism evidence="1 2">
    <name type="scientific">Linum tenue</name>
    <dbReference type="NCBI Taxonomy" id="586396"/>
    <lineage>
        <taxon>Eukaryota</taxon>
        <taxon>Viridiplantae</taxon>
        <taxon>Streptophyta</taxon>
        <taxon>Embryophyta</taxon>
        <taxon>Tracheophyta</taxon>
        <taxon>Spermatophyta</taxon>
        <taxon>Magnoliopsida</taxon>
        <taxon>eudicotyledons</taxon>
        <taxon>Gunneridae</taxon>
        <taxon>Pentapetalae</taxon>
        <taxon>rosids</taxon>
        <taxon>fabids</taxon>
        <taxon>Malpighiales</taxon>
        <taxon>Linaceae</taxon>
        <taxon>Linum</taxon>
    </lineage>
</organism>
<dbReference type="Proteomes" id="UP001154282">
    <property type="component" value="Unassembled WGS sequence"/>
</dbReference>